<keyword evidence="6" id="KW-0902">Two-component regulatory system</keyword>
<dbReference type="Pfam" id="PF21926">
    <property type="entry name" value="FeeM"/>
    <property type="match status" value="1"/>
</dbReference>
<keyword evidence="2 12" id="KW-0808">Transferase</keyword>
<dbReference type="InterPro" id="IPR035965">
    <property type="entry name" value="PAS-like_dom_sf"/>
</dbReference>
<dbReference type="PROSITE" id="PS50112">
    <property type="entry name" value="PAS"/>
    <property type="match status" value="1"/>
</dbReference>
<evidence type="ECO:0000256" key="4">
    <source>
        <dbReference type="ARBA" id="ARBA00022777"/>
    </source>
</evidence>
<dbReference type="PROSITE" id="PS50109">
    <property type="entry name" value="HIS_KIN"/>
    <property type="match status" value="1"/>
</dbReference>
<dbReference type="PROSITE" id="PS51186">
    <property type="entry name" value="GNAT"/>
    <property type="match status" value="1"/>
</dbReference>
<dbReference type="InterPro" id="IPR003594">
    <property type="entry name" value="HATPase_dom"/>
</dbReference>
<dbReference type="AlphaFoldDB" id="A0A644TCI8"/>
<evidence type="ECO:0000259" key="11">
    <source>
        <dbReference type="PROSITE" id="PS51186"/>
    </source>
</evidence>
<dbReference type="Gene3D" id="1.10.287.130">
    <property type="match status" value="1"/>
</dbReference>
<gene>
    <name evidence="12" type="primary">sasA_29</name>
    <name evidence="12" type="ORF">SDC9_10144</name>
</gene>
<name>A0A644TCI8_9ZZZZ</name>
<keyword evidence="5" id="KW-0067">ATP-binding</keyword>
<evidence type="ECO:0000256" key="8">
    <source>
        <dbReference type="SAM" id="Phobius"/>
    </source>
</evidence>
<dbReference type="InterPro" id="IPR003661">
    <property type="entry name" value="HisK_dim/P_dom"/>
</dbReference>
<evidence type="ECO:0000259" key="9">
    <source>
        <dbReference type="PROSITE" id="PS50109"/>
    </source>
</evidence>
<dbReference type="InterPro" id="IPR000182">
    <property type="entry name" value="GNAT_dom"/>
</dbReference>
<feature type="domain" description="Histidine kinase" evidence="9">
    <location>
        <begin position="625"/>
        <end position="833"/>
    </location>
</feature>
<feature type="domain" description="PAS" evidence="10">
    <location>
        <begin position="490"/>
        <end position="545"/>
    </location>
</feature>
<dbReference type="SUPFAM" id="SSF47384">
    <property type="entry name" value="Homodimeric domain of signal transducing histidine kinase"/>
    <property type="match status" value="1"/>
</dbReference>
<feature type="transmembrane region" description="Helical" evidence="8">
    <location>
        <begin position="97"/>
        <end position="114"/>
    </location>
</feature>
<dbReference type="SUPFAM" id="SSF55729">
    <property type="entry name" value="Acyl-CoA N-acyltransferases (Nat)"/>
    <property type="match status" value="1"/>
</dbReference>
<protein>
    <submittedName>
        <fullName evidence="12">Adaptive-response sensory-kinase SasA</fullName>
        <ecNumber evidence="12">2.7.-.-</ecNumber>
    </submittedName>
</protein>
<evidence type="ECO:0000313" key="12">
    <source>
        <dbReference type="EMBL" id="MPL64489.1"/>
    </source>
</evidence>
<dbReference type="PRINTS" id="PR00344">
    <property type="entry name" value="BCTRLSENSOR"/>
</dbReference>
<dbReference type="Pfam" id="PF16927">
    <property type="entry name" value="HisKA_7TM"/>
    <property type="match status" value="1"/>
</dbReference>
<dbReference type="InterPro" id="IPR031621">
    <property type="entry name" value="HisKA_7TM"/>
</dbReference>
<feature type="domain" description="N-acetyltransferase" evidence="11">
    <location>
        <begin position="839"/>
        <end position="1000"/>
    </location>
</feature>
<dbReference type="SMART" id="SM00388">
    <property type="entry name" value="HisKA"/>
    <property type="match status" value="1"/>
</dbReference>
<dbReference type="Gene3D" id="3.40.630.30">
    <property type="match status" value="1"/>
</dbReference>
<sequence>MILDASSLIPALSFIIYIVFIVFGLYSRKDKVDGSFLQYMFFMALWSFGSFMMHANTGILTPLLWNKVMLMGLFGGPISFLATMIHLSGTEKRRYRVFLYAGYILYFFMAYLNLSSKVVTDAGFDADGFYYVLGSGAVVSYSLAYFFLGLSIIILAKQLMESENRFKRKTLKLLIYGAVTIIGGVAVNLYKPLGRYPIDLMAATINAAIIFFAVYKYRLIHYSSTVLNILLTFFVSLLTGALFLFFFVPVFHLNKNIPFPRILLLALILGFITSIVLSPLRTTTLSFLERIYGGKTFTYYQSLRVFSASLTSIVDLETLGNLTIEKIMSTFGLEWALMLVNDFNDRNYKINVAKKLPFAGGLVEGQDQSISLKRGSDLVRSFTVHQGADKSDVQYLYQPQRMIEIPLEKGGNGETIKASLVLPLKFKERLNGFIVLGPQVDKDYYNQFDIEMLQLLSVQCSVALENAITFERLRQQQKRLQNINNQLEISRNKLEAFFDGITTPISIQDINYNIIEVNYAARRYFEKSAEELIGNKCYKAFFNRDRPCIECLAQDCLHTRLPFNSERQDVKGLLTFSLNFYPISVPKSSSPIFLEFFQDITKQKTLQEELVQSEKLAGIGTLVSGIAHEINNPLGAILGTADLMLPETPEDSRLREYAQDIIRYAQNAAEVIRDLMVYSRKTKSQTDFVKPVTILENSLKLAMRGIDFGSVLVKKDYDQSSEVQANSTELQQVFLNLIVNAVQAMNGDGTLSLGVKQEEADVIITVQDTGLGIQKENLDKVFNPFFTTKDPGAGTGLGLSIAHHIISKLGGRILIDSKEKKGTTFRIILPAANMERNKIRFLHAKDPRQIEDSFYLQRKILVGEKGYLEETIRRSEDENAFHVLAYKGMQPVGTTTLHLSALEGKIPIQKNFDISPYLDGKPYAEIDRLAIIREERGSIVPFSLMVLAYLYIRGRDVDTIFLDVFSDETKLIRMYEKLGFRVIGSYNRPLPCTVMMLNHESNYIDQVSRMEHFVQGFFSRLMPRLDFEGQDREYVFKTIHEINKKSERIAEAALLAEKNKRANEPDEIVPPGITEDVDSEKGLPEYPN</sequence>
<dbReference type="GO" id="GO:0016747">
    <property type="term" value="F:acyltransferase activity, transferring groups other than amino-acyl groups"/>
    <property type="evidence" value="ECO:0007669"/>
    <property type="project" value="InterPro"/>
</dbReference>
<feature type="transmembrane region" description="Helical" evidence="8">
    <location>
        <begin position="196"/>
        <end position="215"/>
    </location>
</feature>
<organism evidence="12">
    <name type="scientific">bioreactor metagenome</name>
    <dbReference type="NCBI Taxonomy" id="1076179"/>
    <lineage>
        <taxon>unclassified sequences</taxon>
        <taxon>metagenomes</taxon>
        <taxon>ecological metagenomes</taxon>
    </lineage>
</organism>
<dbReference type="InterPro" id="IPR013767">
    <property type="entry name" value="PAS_fold"/>
</dbReference>
<dbReference type="SUPFAM" id="SSF55781">
    <property type="entry name" value="GAF domain-like"/>
    <property type="match status" value="1"/>
</dbReference>
<evidence type="ECO:0000256" key="1">
    <source>
        <dbReference type="ARBA" id="ARBA00022553"/>
    </source>
</evidence>
<keyword evidence="4 12" id="KW-0418">Kinase</keyword>
<dbReference type="PANTHER" id="PTHR43065:SF10">
    <property type="entry name" value="PEROXIDE STRESS-ACTIVATED HISTIDINE KINASE MAK3"/>
    <property type="match status" value="1"/>
</dbReference>
<dbReference type="SUPFAM" id="SSF55785">
    <property type="entry name" value="PYP-like sensor domain (PAS domain)"/>
    <property type="match status" value="1"/>
</dbReference>
<dbReference type="GO" id="GO:0006355">
    <property type="term" value="P:regulation of DNA-templated transcription"/>
    <property type="evidence" value="ECO:0007669"/>
    <property type="project" value="InterPro"/>
</dbReference>
<dbReference type="InterPro" id="IPR029016">
    <property type="entry name" value="GAF-like_dom_sf"/>
</dbReference>
<dbReference type="SMART" id="SM00091">
    <property type="entry name" value="PAS"/>
    <property type="match status" value="1"/>
</dbReference>
<evidence type="ECO:0000256" key="2">
    <source>
        <dbReference type="ARBA" id="ARBA00022679"/>
    </source>
</evidence>
<keyword evidence="3" id="KW-0547">Nucleotide-binding</keyword>
<feature type="transmembrane region" description="Helical" evidence="8">
    <location>
        <begin position="129"/>
        <end position="153"/>
    </location>
</feature>
<dbReference type="InterPro" id="IPR005467">
    <property type="entry name" value="His_kinase_dom"/>
</dbReference>
<evidence type="ECO:0000259" key="10">
    <source>
        <dbReference type="PROSITE" id="PS50112"/>
    </source>
</evidence>
<dbReference type="Gene3D" id="3.30.450.20">
    <property type="entry name" value="PAS domain"/>
    <property type="match status" value="1"/>
</dbReference>
<proteinExistence type="predicted"/>
<feature type="transmembrane region" description="Helical" evidence="8">
    <location>
        <begin position="227"/>
        <end position="250"/>
    </location>
</feature>
<dbReference type="InterPro" id="IPR003018">
    <property type="entry name" value="GAF"/>
</dbReference>
<dbReference type="InterPro" id="IPR004358">
    <property type="entry name" value="Sig_transdc_His_kin-like_C"/>
</dbReference>
<feature type="compositionally biased region" description="Basic and acidic residues" evidence="7">
    <location>
        <begin position="1079"/>
        <end position="1088"/>
    </location>
</feature>
<dbReference type="SMART" id="SM00387">
    <property type="entry name" value="HATPase_c"/>
    <property type="match status" value="1"/>
</dbReference>
<dbReference type="PANTHER" id="PTHR43065">
    <property type="entry name" value="SENSOR HISTIDINE KINASE"/>
    <property type="match status" value="1"/>
</dbReference>
<dbReference type="SMART" id="SM00065">
    <property type="entry name" value="GAF"/>
    <property type="match status" value="1"/>
</dbReference>
<feature type="transmembrane region" description="Helical" evidence="8">
    <location>
        <begin position="39"/>
        <end position="56"/>
    </location>
</feature>
<comment type="caution">
    <text evidence="12">The sequence shown here is derived from an EMBL/GenBank/DDBJ whole genome shotgun (WGS) entry which is preliminary data.</text>
</comment>
<feature type="transmembrane region" description="Helical" evidence="8">
    <location>
        <begin position="68"/>
        <end position="85"/>
    </location>
</feature>
<evidence type="ECO:0000256" key="6">
    <source>
        <dbReference type="ARBA" id="ARBA00023012"/>
    </source>
</evidence>
<keyword evidence="1" id="KW-0597">Phosphoprotein</keyword>
<reference evidence="12" key="1">
    <citation type="submission" date="2019-08" db="EMBL/GenBank/DDBJ databases">
        <authorList>
            <person name="Kucharzyk K."/>
            <person name="Murdoch R.W."/>
            <person name="Higgins S."/>
            <person name="Loffler F."/>
        </authorList>
    </citation>
    <scope>NUCLEOTIDE SEQUENCE</scope>
</reference>
<dbReference type="Gene3D" id="3.30.450.40">
    <property type="match status" value="1"/>
</dbReference>
<keyword evidence="8" id="KW-0812">Transmembrane</keyword>
<dbReference type="EC" id="2.7.-.-" evidence="12"/>
<feature type="region of interest" description="Disordered" evidence="7">
    <location>
        <begin position="1060"/>
        <end position="1088"/>
    </location>
</feature>
<dbReference type="Pfam" id="PF00989">
    <property type="entry name" value="PAS"/>
    <property type="match status" value="1"/>
</dbReference>
<dbReference type="GO" id="GO:0005524">
    <property type="term" value="F:ATP binding"/>
    <property type="evidence" value="ECO:0007669"/>
    <property type="project" value="UniProtKB-KW"/>
</dbReference>
<dbReference type="NCBIfam" id="TIGR00229">
    <property type="entry name" value="sensory_box"/>
    <property type="match status" value="1"/>
</dbReference>
<evidence type="ECO:0000256" key="5">
    <source>
        <dbReference type="ARBA" id="ARBA00022840"/>
    </source>
</evidence>
<dbReference type="Pfam" id="PF02518">
    <property type="entry name" value="HATPase_c"/>
    <property type="match status" value="1"/>
</dbReference>
<dbReference type="InterPro" id="IPR000014">
    <property type="entry name" value="PAS"/>
</dbReference>
<feature type="transmembrane region" description="Helical" evidence="8">
    <location>
        <begin position="262"/>
        <end position="280"/>
    </location>
</feature>
<dbReference type="InterPro" id="IPR036890">
    <property type="entry name" value="HATPase_C_sf"/>
</dbReference>
<keyword evidence="8" id="KW-0472">Membrane</keyword>
<dbReference type="InterPro" id="IPR036097">
    <property type="entry name" value="HisK_dim/P_sf"/>
</dbReference>
<feature type="transmembrane region" description="Helical" evidence="8">
    <location>
        <begin position="6"/>
        <end position="27"/>
    </location>
</feature>
<dbReference type="SUPFAM" id="SSF55874">
    <property type="entry name" value="ATPase domain of HSP90 chaperone/DNA topoisomerase II/histidine kinase"/>
    <property type="match status" value="1"/>
</dbReference>
<keyword evidence="8" id="KW-1133">Transmembrane helix</keyword>
<feature type="transmembrane region" description="Helical" evidence="8">
    <location>
        <begin position="173"/>
        <end position="190"/>
    </location>
</feature>
<dbReference type="InterPro" id="IPR054597">
    <property type="entry name" value="FeeM_cat"/>
</dbReference>
<dbReference type="GO" id="GO:0000155">
    <property type="term" value="F:phosphorelay sensor kinase activity"/>
    <property type="evidence" value="ECO:0007669"/>
    <property type="project" value="InterPro"/>
</dbReference>
<dbReference type="CDD" id="cd00082">
    <property type="entry name" value="HisKA"/>
    <property type="match status" value="1"/>
</dbReference>
<dbReference type="Gene3D" id="3.30.565.10">
    <property type="entry name" value="Histidine kinase-like ATPase, C-terminal domain"/>
    <property type="match status" value="1"/>
</dbReference>
<dbReference type="EMBL" id="VSSQ01000025">
    <property type="protein sequence ID" value="MPL64489.1"/>
    <property type="molecule type" value="Genomic_DNA"/>
</dbReference>
<dbReference type="CDD" id="cd00130">
    <property type="entry name" value="PAS"/>
    <property type="match status" value="1"/>
</dbReference>
<dbReference type="Pfam" id="PF00512">
    <property type="entry name" value="HisKA"/>
    <property type="match status" value="1"/>
</dbReference>
<evidence type="ECO:0000256" key="3">
    <source>
        <dbReference type="ARBA" id="ARBA00022741"/>
    </source>
</evidence>
<dbReference type="InterPro" id="IPR016181">
    <property type="entry name" value="Acyl_CoA_acyltransferase"/>
</dbReference>
<accession>A0A644TCI8</accession>
<evidence type="ECO:0000256" key="7">
    <source>
        <dbReference type="SAM" id="MobiDB-lite"/>
    </source>
</evidence>